<evidence type="ECO:0000256" key="3">
    <source>
        <dbReference type="ARBA" id="ARBA00022692"/>
    </source>
</evidence>
<evidence type="ECO:0000256" key="6">
    <source>
        <dbReference type="SAM" id="Phobius"/>
    </source>
</evidence>
<protein>
    <submittedName>
        <fullName evidence="7">Phosphate transporter</fullName>
    </submittedName>
</protein>
<dbReference type="OrthoDB" id="9779554at2"/>
<dbReference type="STRING" id="670307.HYPDE_35618"/>
<feature type="transmembrane region" description="Helical" evidence="6">
    <location>
        <begin position="134"/>
        <end position="159"/>
    </location>
</feature>
<accession>N0BF98</accession>
<dbReference type="InterPro" id="IPR001204">
    <property type="entry name" value="Phos_transporter"/>
</dbReference>
<gene>
    <name evidence="7" type="ORF">HYPDE_35618</name>
</gene>
<sequence length="330" mass="34285">MSAISLALIFALATILMAEFVNGWTDAPNVIATIVATGVLSPKTAILMAVVMNTLGAMSGTAVAATVGKGIVDPSALTLASITAAMLSIVAWGTFAAHAGLPISKSHALLAGLAGAAFAKGGWQALQWVGWEKVIIGMLLSVVLGCVASYIIGRIAVALTGASKPVRTKRMFDRLSIVAACFLAFNHGLNDGQKFMGVFAMTLLAGGVFQTFEIPLWVVLICALTMALGTSAGGWRIIQTLGSRMTRLQSWQGFAAQAAAGFTIFGASSFGVPLSTTHTITSAIAGAAASRRMSDIRWIVLQRIVMAWLITFPVCFVAAFAAARLADALF</sequence>
<reference evidence="7 8" key="1">
    <citation type="journal article" date="2013" name="Genome Announc.">
        <title>Genome sequences for three denitrifying bacterial strains isolated from a uranium- and nitrate-contaminated subsurface environment.</title>
        <authorList>
            <person name="Venkatramanan R."/>
            <person name="Prakash O."/>
            <person name="Woyke T."/>
            <person name="Chain P."/>
            <person name="Goodwin L.A."/>
            <person name="Watson D."/>
            <person name="Brooks S."/>
            <person name="Kostka J.E."/>
            <person name="Green S.J."/>
        </authorList>
    </citation>
    <scope>NUCLEOTIDE SEQUENCE [LARGE SCALE GENOMIC DNA]</scope>
    <source>
        <strain evidence="7 8">1NES1</strain>
    </source>
</reference>
<name>N0BF98_9HYPH</name>
<dbReference type="GO" id="GO:0005315">
    <property type="term" value="F:phosphate transmembrane transporter activity"/>
    <property type="evidence" value="ECO:0007669"/>
    <property type="project" value="InterPro"/>
</dbReference>
<dbReference type="Pfam" id="PF01384">
    <property type="entry name" value="PHO4"/>
    <property type="match status" value="2"/>
</dbReference>
<dbReference type="PANTHER" id="PTHR11101">
    <property type="entry name" value="PHOSPHATE TRANSPORTER"/>
    <property type="match status" value="1"/>
</dbReference>
<keyword evidence="8" id="KW-1185">Reference proteome</keyword>
<feature type="transmembrane region" description="Helical" evidence="6">
    <location>
        <begin position="79"/>
        <end position="101"/>
    </location>
</feature>
<dbReference type="GO" id="GO:0035435">
    <property type="term" value="P:phosphate ion transmembrane transport"/>
    <property type="evidence" value="ECO:0007669"/>
    <property type="project" value="TreeGrafter"/>
</dbReference>
<dbReference type="GO" id="GO:0016020">
    <property type="term" value="C:membrane"/>
    <property type="evidence" value="ECO:0007669"/>
    <property type="project" value="UniProtKB-SubCell"/>
</dbReference>
<keyword evidence="2" id="KW-0813">Transport</keyword>
<evidence type="ECO:0000256" key="5">
    <source>
        <dbReference type="ARBA" id="ARBA00023136"/>
    </source>
</evidence>
<evidence type="ECO:0000256" key="1">
    <source>
        <dbReference type="ARBA" id="ARBA00004141"/>
    </source>
</evidence>
<organism evidence="7 8">
    <name type="scientific">Hyphomicrobium denitrificans 1NES1</name>
    <dbReference type="NCBI Taxonomy" id="670307"/>
    <lineage>
        <taxon>Bacteria</taxon>
        <taxon>Pseudomonadati</taxon>
        <taxon>Pseudomonadota</taxon>
        <taxon>Alphaproteobacteria</taxon>
        <taxon>Hyphomicrobiales</taxon>
        <taxon>Hyphomicrobiaceae</taxon>
        <taxon>Hyphomicrobium</taxon>
    </lineage>
</organism>
<dbReference type="AlphaFoldDB" id="N0BF98"/>
<evidence type="ECO:0000256" key="2">
    <source>
        <dbReference type="ARBA" id="ARBA00022448"/>
    </source>
</evidence>
<comment type="subcellular location">
    <subcellularLocation>
        <location evidence="1">Membrane</location>
        <topology evidence="1">Multi-pass membrane protein</topology>
    </subcellularLocation>
</comment>
<keyword evidence="3 6" id="KW-0812">Transmembrane</keyword>
<evidence type="ECO:0000313" key="8">
    <source>
        <dbReference type="Proteomes" id="UP000005952"/>
    </source>
</evidence>
<proteinExistence type="predicted"/>
<evidence type="ECO:0000313" key="7">
    <source>
        <dbReference type="EMBL" id="AGK58795.1"/>
    </source>
</evidence>
<keyword evidence="4 6" id="KW-1133">Transmembrane helix</keyword>
<dbReference type="Proteomes" id="UP000005952">
    <property type="component" value="Chromosome"/>
</dbReference>
<dbReference type="RefSeq" id="WP_015598814.1">
    <property type="nucleotide sequence ID" value="NC_021172.1"/>
</dbReference>
<dbReference type="HOGENOM" id="CLU_015355_1_1_5"/>
<dbReference type="EMBL" id="CP005587">
    <property type="protein sequence ID" value="AGK58795.1"/>
    <property type="molecule type" value="Genomic_DNA"/>
</dbReference>
<dbReference type="eggNOG" id="COG0306">
    <property type="taxonomic scope" value="Bacteria"/>
</dbReference>
<evidence type="ECO:0000256" key="4">
    <source>
        <dbReference type="ARBA" id="ARBA00022989"/>
    </source>
</evidence>
<dbReference type="KEGG" id="hdt:HYPDE_35618"/>
<feature type="transmembrane region" description="Helical" evidence="6">
    <location>
        <begin position="214"/>
        <end position="238"/>
    </location>
</feature>
<keyword evidence="5 6" id="KW-0472">Membrane</keyword>
<feature type="transmembrane region" description="Helical" evidence="6">
    <location>
        <begin position="300"/>
        <end position="323"/>
    </location>
</feature>
<dbReference type="PANTHER" id="PTHR11101:SF80">
    <property type="entry name" value="PHOSPHATE TRANSPORTER"/>
    <property type="match status" value="1"/>
</dbReference>